<feature type="compositionally biased region" description="Basic and acidic residues" evidence="5">
    <location>
        <begin position="72"/>
        <end position="93"/>
    </location>
</feature>
<evidence type="ECO:0000256" key="5">
    <source>
        <dbReference type="SAM" id="MobiDB-lite"/>
    </source>
</evidence>
<protein>
    <submittedName>
        <fullName evidence="8">MFS general substrate transporter-35</fullName>
    </submittedName>
</protein>
<keyword evidence="4 6" id="KW-0472">Membrane</keyword>
<dbReference type="InterPro" id="IPR036259">
    <property type="entry name" value="MFS_trans_sf"/>
</dbReference>
<feature type="transmembrane region" description="Helical" evidence="6">
    <location>
        <begin position="262"/>
        <end position="283"/>
    </location>
</feature>
<dbReference type="AlphaFoldDB" id="A0A3D8RH35"/>
<dbReference type="Pfam" id="PF07690">
    <property type="entry name" value="MFS_1"/>
    <property type="match status" value="1"/>
</dbReference>
<feature type="transmembrane region" description="Helical" evidence="6">
    <location>
        <begin position="513"/>
        <end position="534"/>
    </location>
</feature>
<dbReference type="FunFam" id="1.20.1250.20:FF:000011">
    <property type="entry name" value="MFS multidrug transporter, putative"/>
    <property type="match status" value="1"/>
</dbReference>
<feature type="transmembrane region" description="Helical" evidence="6">
    <location>
        <begin position="165"/>
        <end position="188"/>
    </location>
</feature>
<dbReference type="InterPro" id="IPR020846">
    <property type="entry name" value="MFS_dom"/>
</dbReference>
<evidence type="ECO:0000313" key="8">
    <source>
        <dbReference type="EMBL" id="RDW73171.1"/>
    </source>
</evidence>
<accession>A0A3D8RH35</accession>
<feature type="transmembrane region" description="Helical" evidence="6">
    <location>
        <begin position="295"/>
        <end position="318"/>
    </location>
</feature>
<dbReference type="STRING" id="1849047.A0A3D8RH35"/>
<feature type="transmembrane region" description="Helical" evidence="6">
    <location>
        <begin position="442"/>
        <end position="461"/>
    </location>
</feature>
<proteinExistence type="predicted"/>
<feature type="transmembrane region" description="Helical" evidence="6">
    <location>
        <begin position="546"/>
        <end position="567"/>
    </location>
</feature>
<comment type="subcellular location">
    <subcellularLocation>
        <location evidence="1">Membrane</location>
        <topology evidence="1">Multi-pass membrane protein</topology>
    </subcellularLocation>
</comment>
<feature type="transmembrane region" description="Helical" evidence="6">
    <location>
        <begin position="330"/>
        <end position="347"/>
    </location>
</feature>
<evidence type="ECO:0000313" key="9">
    <source>
        <dbReference type="Proteomes" id="UP000256645"/>
    </source>
</evidence>
<feature type="compositionally biased region" description="Basic and acidic residues" evidence="5">
    <location>
        <begin position="17"/>
        <end position="27"/>
    </location>
</feature>
<dbReference type="SUPFAM" id="SSF103473">
    <property type="entry name" value="MFS general substrate transporter"/>
    <property type="match status" value="1"/>
</dbReference>
<dbReference type="Proteomes" id="UP000256645">
    <property type="component" value="Unassembled WGS sequence"/>
</dbReference>
<dbReference type="GO" id="GO:0022857">
    <property type="term" value="F:transmembrane transporter activity"/>
    <property type="evidence" value="ECO:0007669"/>
    <property type="project" value="InterPro"/>
</dbReference>
<feature type="compositionally biased region" description="Polar residues" evidence="5">
    <location>
        <begin position="53"/>
        <end position="71"/>
    </location>
</feature>
<evidence type="ECO:0000256" key="2">
    <source>
        <dbReference type="ARBA" id="ARBA00022692"/>
    </source>
</evidence>
<evidence type="ECO:0000256" key="1">
    <source>
        <dbReference type="ARBA" id="ARBA00004141"/>
    </source>
</evidence>
<dbReference type="InterPro" id="IPR011701">
    <property type="entry name" value="MFS"/>
</dbReference>
<feature type="transmembrane region" description="Helical" evidence="6">
    <location>
        <begin position="488"/>
        <end position="507"/>
    </location>
</feature>
<feature type="transmembrane region" description="Helical" evidence="6">
    <location>
        <begin position="208"/>
        <end position="225"/>
    </location>
</feature>
<reference evidence="8 9" key="1">
    <citation type="journal article" date="2018" name="IMA Fungus">
        <title>IMA Genome-F 9: Draft genome sequence of Annulohypoxylon stygium, Aspergillus mulundensis, Berkeleyomyces basicola (syn. Thielaviopsis basicola), Ceratocystis smalleyi, two Cercospora beticola strains, Coleophoma cylindrospora, Fusarium fracticaudum, Phialophora cf. hyalina, and Morchella septimelata.</title>
        <authorList>
            <person name="Wingfield B.D."/>
            <person name="Bills G.F."/>
            <person name="Dong Y."/>
            <person name="Huang W."/>
            <person name="Nel W.J."/>
            <person name="Swalarsk-Parry B.S."/>
            <person name="Vaghefi N."/>
            <person name="Wilken P.M."/>
            <person name="An Z."/>
            <person name="de Beer Z.W."/>
            <person name="De Vos L."/>
            <person name="Chen L."/>
            <person name="Duong T.A."/>
            <person name="Gao Y."/>
            <person name="Hammerbacher A."/>
            <person name="Kikkert J.R."/>
            <person name="Li Y."/>
            <person name="Li H."/>
            <person name="Li K."/>
            <person name="Li Q."/>
            <person name="Liu X."/>
            <person name="Ma X."/>
            <person name="Naidoo K."/>
            <person name="Pethybridge S.J."/>
            <person name="Sun J."/>
            <person name="Steenkamp E.T."/>
            <person name="van der Nest M.A."/>
            <person name="van Wyk S."/>
            <person name="Wingfield M.J."/>
            <person name="Xiong C."/>
            <person name="Yue Q."/>
            <person name="Zhang X."/>
        </authorList>
    </citation>
    <scope>NUCLEOTIDE SEQUENCE [LARGE SCALE GENOMIC DNA]</scope>
    <source>
        <strain evidence="8 9">BP6252</strain>
    </source>
</reference>
<comment type="caution">
    <text evidence="8">The sequence shown here is derived from an EMBL/GenBank/DDBJ whole genome shotgun (WGS) entry which is preliminary data.</text>
</comment>
<keyword evidence="2 6" id="KW-0812">Transmembrane</keyword>
<gene>
    <name evidence="8" type="ORF">BP6252_07078</name>
</gene>
<dbReference type="Gene3D" id="1.20.1250.20">
    <property type="entry name" value="MFS general substrate transporter like domains"/>
    <property type="match status" value="1"/>
</dbReference>
<evidence type="ECO:0000256" key="3">
    <source>
        <dbReference type="ARBA" id="ARBA00022989"/>
    </source>
</evidence>
<dbReference type="PANTHER" id="PTHR23502:SF47">
    <property type="entry name" value="MAJOR FACILITATOR SUPERFAMILY (MFS) PROFILE DOMAIN-CONTAINING PROTEIN-RELATED"/>
    <property type="match status" value="1"/>
</dbReference>
<feature type="transmembrane region" description="Helical" evidence="6">
    <location>
        <begin position="579"/>
        <end position="601"/>
    </location>
</feature>
<feature type="domain" description="Major facilitator superfamily (MFS) profile" evidence="7">
    <location>
        <begin position="171"/>
        <end position="605"/>
    </location>
</feature>
<dbReference type="PROSITE" id="PS50850">
    <property type="entry name" value="MFS"/>
    <property type="match status" value="1"/>
</dbReference>
<name>A0A3D8RH35_9HELO</name>
<organism evidence="8 9">
    <name type="scientific">Coleophoma cylindrospora</name>
    <dbReference type="NCBI Taxonomy" id="1849047"/>
    <lineage>
        <taxon>Eukaryota</taxon>
        <taxon>Fungi</taxon>
        <taxon>Dikarya</taxon>
        <taxon>Ascomycota</taxon>
        <taxon>Pezizomycotina</taxon>
        <taxon>Leotiomycetes</taxon>
        <taxon>Helotiales</taxon>
        <taxon>Dermateaceae</taxon>
        <taxon>Coleophoma</taxon>
    </lineage>
</organism>
<keyword evidence="3 6" id="KW-1133">Transmembrane helix</keyword>
<feature type="region of interest" description="Disordered" evidence="5">
    <location>
        <begin position="17"/>
        <end position="93"/>
    </location>
</feature>
<dbReference type="OrthoDB" id="3936150at2759"/>
<keyword evidence="9" id="KW-1185">Reference proteome</keyword>
<sequence>MQSFLAYRRFGKTVREQYERDRKRAEALQRGNAEAATSAEAGALGGHRRLSVETASSVNVPSSQLAASQLSDTRDLEKAEPTHGTGEDDLKRQETATSVKSFGMTMGNALSGIEVRTLTREMSRTRSRKVGHLATNTEKDHQPEIVFVVGYENEKDPMNPYNWTFASKMIATLLIGAISFVVGFASSIDSAASKQASAEFGVSDVTEALATGIYLIGFGVGALSAGPVSETVGRNPVYIITLFIYMCFILGAALAPNIGTQLVMRFLAGFFGSAPLVCAGGSLSDIWSPMERNFAFPIFATAGFLGPVLGPVVGGFVGQSSLVSWRWTEWITLIISGTILVGVLLFQPETYAPILLKWKASHLRELTGDKRYVSAVEIRADPFGQRLLRALYRPFILASREPIVMLFALYLTVIYIILFTFLDGYSYIFGDTYGFSEGITGLAFVGMGIGFCCTAALVPLIHHWAKHELLALQAKEGPTAKLAPEHRLHYAMLGAPAVPISLFWMGWTTNPDISYWSPLVASVLFGYGILCIFISTYQYIIDSYELYAASALASLTVIRYVVAGGMVEVGIPFYGNLGVHWTLTIMGAISAVMVPVPYAFYKWGPKIRGYSKFAAGGI</sequence>
<dbReference type="EMBL" id="PDLM01000007">
    <property type="protein sequence ID" value="RDW73171.1"/>
    <property type="molecule type" value="Genomic_DNA"/>
</dbReference>
<feature type="transmembrane region" description="Helical" evidence="6">
    <location>
        <begin position="237"/>
        <end position="256"/>
    </location>
</feature>
<feature type="compositionally biased region" description="Low complexity" evidence="5">
    <location>
        <begin position="31"/>
        <end position="42"/>
    </location>
</feature>
<evidence type="ECO:0000256" key="6">
    <source>
        <dbReference type="SAM" id="Phobius"/>
    </source>
</evidence>
<evidence type="ECO:0000256" key="4">
    <source>
        <dbReference type="ARBA" id="ARBA00023136"/>
    </source>
</evidence>
<evidence type="ECO:0000259" key="7">
    <source>
        <dbReference type="PROSITE" id="PS50850"/>
    </source>
</evidence>
<feature type="transmembrane region" description="Helical" evidence="6">
    <location>
        <begin position="403"/>
        <end position="422"/>
    </location>
</feature>
<dbReference type="PANTHER" id="PTHR23502">
    <property type="entry name" value="MAJOR FACILITATOR SUPERFAMILY"/>
    <property type="match status" value="1"/>
</dbReference>
<dbReference type="CDD" id="cd17323">
    <property type="entry name" value="MFS_Tpo1_MDR_like"/>
    <property type="match status" value="1"/>
</dbReference>
<dbReference type="GO" id="GO:0005886">
    <property type="term" value="C:plasma membrane"/>
    <property type="evidence" value="ECO:0007669"/>
    <property type="project" value="TreeGrafter"/>
</dbReference>